<protein>
    <submittedName>
        <fullName evidence="3">Conserved repeat-like protein</fullName>
    </submittedName>
</protein>
<dbReference type="InterPro" id="IPR001434">
    <property type="entry name" value="OmcB-like_DUF11"/>
</dbReference>
<evidence type="ECO:0000313" key="4">
    <source>
        <dbReference type="Proteomes" id="UP000034913"/>
    </source>
</evidence>
<keyword evidence="1" id="KW-1133">Transmembrane helix</keyword>
<name>A0A0G2A3V0_UNCK3</name>
<comment type="caution">
    <text evidence="3">The sequence shown here is derived from an EMBL/GenBank/DDBJ whole genome shotgun (WGS) entry which is preliminary data.</text>
</comment>
<dbReference type="EMBL" id="LCRB01000002">
    <property type="protein sequence ID" value="KKW26889.1"/>
    <property type="molecule type" value="Genomic_DNA"/>
</dbReference>
<sequence length="950" mass="102110">MDVLKTVGRRIYFQVRRLKKAMRNWKKFGVIIFGGLVLAMNVLPVAQATADTRLFEVYVGMTGQHTVAVGTPVGFTAQSYIGADDATTDTSFNWEVRQGTALVTSRTGGTASYSFTPTAAGTYAITTRGIYQPNPIKSAWAKTPATLTVTGGTTDMRLFEVYVGYTGQNSITVGTPAIFHAESHIGADDATTDTSFNWQVKRGTVLVASTTDSGKDYTFTPTTAGTYTITTRGIYRPNTTKSAWAKTPATLTATSTTPPEQTLAITITPAEEQHTVVGTQLRVPYQARPTLNGQPLTGGLVQWYVNGAPRGNGINFPYDASMVAGTYAVRAVLSYDTLPDAQSNVAYVYVAEKPEADKFTTFYVYPDNRTLILTPGADQEDFHYVAQLSNGDNITPEELTWPDVGFGQFTPILNGRHFTATQLGSETITITAKYQGETLFYRIRITVLPAETGNPVLTRVTIEPPVAGPLSAGGAGADYTARAYAVTANGEVEVSSQVNFLWEIDPVAVRYIGTLQALPGQTQVAHFTPYAGVNGNFYDAIHVVAYFGSPVQIRDARASVLINDVIITQDHLTNLTVAPDRSVISTNDSTPIRAQAYSNGTPLGGASYSWQIISGTATLSSLTGQVVTLYSNIWTGNVVIQVTANYNADPSISRTTTVFVQGAVPPINTINLVVEPLNPTVVTNNTQLFTARVYDSNGANITNLVDYVSWFNQNPTAGTIVSQSRDNMIWRADSVLGTFPSAIRVETRYGGMADTEYITPTVIISGPTPFYFISPYFYGVIEDGSTPNEGDIIIYTITLTNNQPNMVSGVQLTTDVPAYTTFISATSAVDHPRISGRTITWDAGTLYSGGSQTLTVRVRINEGLPKKGISITGYAHVRADQLPQGFNITSNTIVVGSGSGTPVTPTEEPLAPTGVDWQTLVMLALASMLLAGVAMIGLERRAANRASIQE</sequence>
<keyword evidence="1" id="KW-0472">Membrane</keyword>
<dbReference type="NCBIfam" id="TIGR01451">
    <property type="entry name" value="B_ant_repeat"/>
    <property type="match status" value="1"/>
</dbReference>
<keyword evidence="1" id="KW-0812">Transmembrane</keyword>
<evidence type="ECO:0000313" key="3">
    <source>
        <dbReference type="EMBL" id="KKW26889.1"/>
    </source>
</evidence>
<dbReference type="Pfam" id="PF01345">
    <property type="entry name" value="DUF11"/>
    <property type="match status" value="1"/>
</dbReference>
<gene>
    <name evidence="3" type="ORF">VF00_C0002G0214</name>
</gene>
<reference evidence="3 4" key="1">
    <citation type="journal article" date="2015" name="Nature">
        <title>rRNA introns, odd ribosomes, and small enigmatic genomes across a large radiation of phyla.</title>
        <authorList>
            <person name="Brown C.T."/>
            <person name="Hug L.A."/>
            <person name="Thomas B.C."/>
            <person name="Sharon I."/>
            <person name="Castelle C.J."/>
            <person name="Singh A."/>
            <person name="Wilkins M.J."/>
            <person name="Williams K.H."/>
            <person name="Banfield J.F."/>
        </authorList>
    </citation>
    <scope>NUCLEOTIDE SEQUENCE [LARGE SCALE GENOMIC DNA]</scope>
</reference>
<evidence type="ECO:0000256" key="1">
    <source>
        <dbReference type="SAM" id="Phobius"/>
    </source>
</evidence>
<dbReference type="Proteomes" id="UP000034913">
    <property type="component" value="Unassembled WGS sequence"/>
</dbReference>
<feature type="transmembrane region" description="Helical" evidence="1">
    <location>
        <begin position="917"/>
        <end position="938"/>
    </location>
</feature>
<organism evidence="3 4">
    <name type="scientific">candidate division Kazan bacterium GW2011_GWB1_52_7</name>
    <dbReference type="NCBI Taxonomy" id="1620414"/>
    <lineage>
        <taxon>Bacteria</taxon>
        <taxon>Bacteria division Kazan-3B-28</taxon>
    </lineage>
</organism>
<dbReference type="InterPro" id="IPR047589">
    <property type="entry name" value="DUF11_rpt"/>
</dbReference>
<accession>A0A0G2A3V0</accession>
<dbReference type="AlphaFoldDB" id="A0A0G2A3V0"/>
<feature type="domain" description="DUF11" evidence="2">
    <location>
        <begin position="784"/>
        <end position="891"/>
    </location>
</feature>
<evidence type="ECO:0000259" key="2">
    <source>
        <dbReference type="Pfam" id="PF01345"/>
    </source>
</evidence>
<proteinExistence type="predicted"/>